<dbReference type="AlphaFoldDB" id="A0A4Q2UIT2"/>
<dbReference type="EMBL" id="SBLB01000003">
    <property type="protein sequence ID" value="RYC69357.1"/>
    <property type="molecule type" value="Genomic_DNA"/>
</dbReference>
<gene>
    <name evidence="1" type="ORF">EQG79_12145</name>
</gene>
<proteinExistence type="predicted"/>
<sequence>MSTNTLIIITGYGSVSPKPTRKAYLNVNPDAAHQRFMREYPNLRSVTSVTVPFEDELTIRAPGDISAY</sequence>
<evidence type="ECO:0000313" key="2">
    <source>
        <dbReference type="Proteomes" id="UP000290407"/>
    </source>
</evidence>
<name>A0A4Q2UIT2_9BACT</name>
<organism evidence="1 2">
    <name type="scientific">Spirosoma sordidisoli</name>
    <dbReference type="NCBI Taxonomy" id="2502893"/>
    <lineage>
        <taxon>Bacteria</taxon>
        <taxon>Pseudomonadati</taxon>
        <taxon>Bacteroidota</taxon>
        <taxon>Cytophagia</taxon>
        <taxon>Cytophagales</taxon>
        <taxon>Cytophagaceae</taxon>
        <taxon>Spirosoma</taxon>
    </lineage>
</organism>
<evidence type="ECO:0000313" key="1">
    <source>
        <dbReference type="EMBL" id="RYC69357.1"/>
    </source>
</evidence>
<keyword evidence="2" id="KW-1185">Reference proteome</keyword>
<comment type="caution">
    <text evidence="1">The sequence shown here is derived from an EMBL/GenBank/DDBJ whole genome shotgun (WGS) entry which is preliminary data.</text>
</comment>
<reference evidence="1 2" key="1">
    <citation type="submission" date="2019-01" db="EMBL/GenBank/DDBJ databases">
        <title>Spirosoma flava sp. nov., a propanil-degrading bacterium isolated from herbicide-contaminated soil.</title>
        <authorList>
            <person name="Zhang L."/>
            <person name="Jiang J.-D."/>
        </authorList>
    </citation>
    <scope>NUCLEOTIDE SEQUENCE [LARGE SCALE GENOMIC DNA]</scope>
    <source>
        <strain evidence="1 2">TY50</strain>
    </source>
</reference>
<protein>
    <submittedName>
        <fullName evidence="1">Uncharacterized protein</fullName>
    </submittedName>
</protein>
<accession>A0A4Q2UIT2</accession>
<dbReference type="Proteomes" id="UP000290407">
    <property type="component" value="Unassembled WGS sequence"/>
</dbReference>